<dbReference type="AlphaFoldDB" id="A0A6A6EIP1"/>
<keyword evidence="3" id="KW-1185">Reference proteome</keyword>
<dbReference type="InterPro" id="IPR010730">
    <property type="entry name" value="HET"/>
</dbReference>
<organism evidence="2 3">
    <name type="scientific">Zopfia rhizophila CBS 207.26</name>
    <dbReference type="NCBI Taxonomy" id="1314779"/>
    <lineage>
        <taxon>Eukaryota</taxon>
        <taxon>Fungi</taxon>
        <taxon>Dikarya</taxon>
        <taxon>Ascomycota</taxon>
        <taxon>Pezizomycotina</taxon>
        <taxon>Dothideomycetes</taxon>
        <taxon>Dothideomycetes incertae sedis</taxon>
        <taxon>Zopfiaceae</taxon>
        <taxon>Zopfia</taxon>
    </lineage>
</organism>
<evidence type="ECO:0000313" key="3">
    <source>
        <dbReference type="Proteomes" id="UP000800200"/>
    </source>
</evidence>
<evidence type="ECO:0000259" key="1">
    <source>
        <dbReference type="Pfam" id="PF06985"/>
    </source>
</evidence>
<feature type="non-terminal residue" evidence="2">
    <location>
        <position position="62"/>
    </location>
</feature>
<dbReference type="Proteomes" id="UP000800200">
    <property type="component" value="Unassembled WGS sequence"/>
</dbReference>
<dbReference type="PANTHER" id="PTHR33112:SF16">
    <property type="entry name" value="HETEROKARYON INCOMPATIBILITY DOMAIN-CONTAINING PROTEIN"/>
    <property type="match status" value="1"/>
</dbReference>
<sequence length="62" mass="6958">INVCRALDIPYLWVDSLCILQDSRADWEVESARMRGVYKSAILVIAAVLSPSAQHGFCRPRP</sequence>
<gene>
    <name evidence="2" type="ORF">K469DRAFT_535772</name>
</gene>
<accession>A0A6A6EIP1</accession>
<reference evidence="2" key="1">
    <citation type="journal article" date="2020" name="Stud. Mycol.">
        <title>101 Dothideomycetes genomes: a test case for predicting lifestyles and emergence of pathogens.</title>
        <authorList>
            <person name="Haridas S."/>
            <person name="Albert R."/>
            <person name="Binder M."/>
            <person name="Bloem J."/>
            <person name="Labutti K."/>
            <person name="Salamov A."/>
            <person name="Andreopoulos B."/>
            <person name="Baker S."/>
            <person name="Barry K."/>
            <person name="Bills G."/>
            <person name="Bluhm B."/>
            <person name="Cannon C."/>
            <person name="Castanera R."/>
            <person name="Culley D."/>
            <person name="Daum C."/>
            <person name="Ezra D."/>
            <person name="Gonzalez J."/>
            <person name="Henrissat B."/>
            <person name="Kuo A."/>
            <person name="Liang C."/>
            <person name="Lipzen A."/>
            <person name="Lutzoni F."/>
            <person name="Magnuson J."/>
            <person name="Mondo S."/>
            <person name="Nolan M."/>
            <person name="Ohm R."/>
            <person name="Pangilinan J."/>
            <person name="Park H.-J."/>
            <person name="Ramirez L."/>
            <person name="Alfaro M."/>
            <person name="Sun H."/>
            <person name="Tritt A."/>
            <person name="Yoshinaga Y."/>
            <person name="Zwiers L.-H."/>
            <person name="Turgeon B."/>
            <person name="Goodwin S."/>
            <person name="Spatafora J."/>
            <person name="Crous P."/>
            <person name="Grigoriev I."/>
        </authorList>
    </citation>
    <scope>NUCLEOTIDE SEQUENCE</scope>
    <source>
        <strain evidence="2">CBS 207.26</strain>
    </source>
</reference>
<proteinExistence type="predicted"/>
<dbReference type="PANTHER" id="PTHR33112">
    <property type="entry name" value="DOMAIN PROTEIN, PUTATIVE-RELATED"/>
    <property type="match status" value="1"/>
</dbReference>
<protein>
    <recommendedName>
        <fullName evidence="1">Heterokaryon incompatibility domain-containing protein</fullName>
    </recommendedName>
</protein>
<dbReference type="EMBL" id="ML994618">
    <property type="protein sequence ID" value="KAF2190509.1"/>
    <property type="molecule type" value="Genomic_DNA"/>
</dbReference>
<name>A0A6A6EIP1_9PEZI</name>
<dbReference type="Pfam" id="PF06985">
    <property type="entry name" value="HET"/>
    <property type="match status" value="1"/>
</dbReference>
<feature type="non-terminal residue" evidence="2">
    <location>
        <position position="1"/>
    </location>
</feature>
<evidence type="ECO:0000313" key="2">
    <source>
        <dbReference type="EMBL" id="KAF2190509.1"/>
    </source>
</evidence>
<feature type="domain" description="Heterokaryon incompatibility" evidence="1">
    <location>
        <begin position="1"/>
        <end position="57"/>
    </location>
</feature>
<dbReference type="OrthoDB" id="2958217at2759"/>